<dbReference type="eggNOG" id="KOG2289">
    <property type="taxonomic scope" value="Eukaryota"/>
</dbReference>
<dbReference type="InterPro" id="IPR035952">
    <property type="entry name" value="Rhomboid-like_sf"/>
</dbReference>
<comment type="function">
    <text evidence="10">Serine protease involved in intramembrane proteolysis.</text>
</comment>
<dbReference type="Gene3D" id="1.20.1540.10">
    <property type="entry name" value="Rhomboid-like"/>
    <property type="match status" value="1"/>
</dbReference>
<evidence type="ECO:0000256" key="1">
    <source>
        <dbReference type="ARBA" id="ARBA00000156"/>
    </source>
</evidence>
<sequence length="515" mass="56881">MAYNNSQPYHSGGAQNQPYYNSYDDDRELPRLPSYSPQPGQPIVPQPSSSPFVGPFDDHVYPASNKGSSPSLAGNSPYYGQGEATPGTSNDFIPLQDQPRQKTLPMRHQYPSQDHIYDAGPPEDPPKPRRRGLGMFKGEPGVRTAWVVWFFTTIQVAVFIAELVKSGQLTGLPIQVKPSFNPMIGPSPYVLISMGTRYTPCMRRMDAIQNTTEITWPCPYSTSTNPDAAENACTLSQACGFGGVPEPAYEKGQAAPNQWFRFITPMFLHAGLIHIGFNLLLQVTIGREMEQSIGHIRFALMYLSSGIFGFVLGGNFAASGISSTGASGSLFGIIALMLLELLYTWSERPNPWRDLAFVCLDIVISFVLGLLPGLDNFSHIGGFLMGLAIGICILHSPTSLTRKVGAEPPYETVGKRGTGPSEVSRFVKAPLGFFKARKPLWWVWWLIRAAALILILVLFIVLLNNFYKYQKECSWCKYLSCLPVKDWCEQGELNFQSKAQPMTTLLSRSMPTAAP</sequence>
<dbReference type="InterPro" id="IPR002610">
    <property type="entry name" value="Peptidase_S54_rhomboid-like"/>
</dbReference>
<dbReference type="RefSeq" id="XP_024322966.1">
    <property type="nucleotide sequence ID" value="XM_024469314.1"/>
</dbReference>
<accession>A0A177A689</accession>
<feature type="transmembrane region" description="Helical" evidence="10">
    <location>
        <begin position="324"/>
        <end position="343"/>
    </location>
</feature>
<evidence type="ECO:0000256" key="8">
    <source>
        <dbReference type="ARBA" id="ARBA00022989"/>
    </source>
</evidence>
<comment type="subcellular location">
    <subcellularLocation>
        <location evidence="2 10">Membrane</location>
        <topology evidence="2 10">Multi-pass membrane protein</topology>
    </subcellularLocation>
</comment>
<feature type="transmembrane region" description="Helical" evidence="10">
    <location>
        <begin position="266"/>
        <end position="286"/>
    </location>
</feature>
<dbReference type="SUPFAM" id="SSF144091">
    <property type="entry name" value="Rhomboid-like"/>
    <property type="match status" value="1"/>
</dbReference>
<dbReference type="EC" id="3.4.21.105" evidence="10"/>
<dbReference type="PANTHER" id="PTHR22936">
    <property type="entry name" value="RHOMBOID-RELATED"/>
    <property type="match status" value="1"/>
</dbReference>
<keyword evidence="9 10" id="KW-0472">Membrane</keyword>
<name>A0A177A689_9PEZI</name>
<dbReference type="GO" id="GO:0006508">
    <property type="term" value="P:proteolysis"/>
    <property type="evidence" value="ECO:0007669"/>
    <property type="project" value="UniProtKB-KW"/>
</dbReference>
<reference evidence="13" key="1">
    <citation type="submission" date="2016-03" db="EMBL/GenBank/DDBJ databases">
        <title>Updated assembly of Pseudogymnoascus destructans, the fungus causing white-nose syndrome of bats.</title>
        <authorList>
            <person name="Palmer J.M."/>
            <person name="Drees K.P."/>
            <person name="Foster J.T."/>
            <person name="Lindner D.L."/>
        </authorList>
    </citation>
    <scope>NUCLEOTIDE SEQUENCE [LARGE SCALE GENOMIC DNA]</scope>
    <source>
        <strain evidence="13">20631-21</strain>
    </source>
</reference>
<evidence type="ECO:0000256" key="6">
    <source>
        <dbReference type="ARBA" id="ARBA00022801"/>
    </source>
</evidence>
<feature type="region of interest" description="Disordered" evidence="11">
    <location>
        <begin position="112"/>
        <end position="132"/>
    </location>
</feature>
<dbReference type="OrthoDB" id="2146116at2759"/>
<evidence type="ECO:0000313" key="13">
    <source>
        <dbReference type="EMBL" id="OAF57678.1"/>
    </source>
</evidence>
<feature type="compositionally biased region" description="Polar residues" evidence="11">
    <location>
        <begin position="65"/>
        <end position="74"/>
    </location>
</feature>
<dbReference type="Proteomes" id="UP000077154">
    <property type="component" value="Unassembled WGS sequence"/>
</dbReference>
<feature type="transmembrane region" description="Helical" evidence="10">
    <location>
        <begin position="441"/>
        <end position="463"/>
    </location>
</feature>
<dbReference type="GO" id="GO:0016020">
    <property type="term" value="C:membrane"/>
    <property type="evidence" value="ECO:0007669"/>
    <property type="project" value="UniProtKB-SubCell"/>
</dbReference>
<evidence type="ECO:0000256" key="7">
    <source>
        <dbReference type="ARBA" id="ARBA00022825"/>
    </source>
</evidence>
<dbReference type="GO" id="GO:0004252">
    <property type="term" value="F:serine-type endopeptidase activity"/>
    <property type="evidence" value="ECO:0007669"/>
    <property type="project" value="InterPro"/>
</dbReference>
<keyword evidence="7 10" id="KW-0720">Serine protease</keyword>
<proteinExistence type="inferred from homology"/>
<dbReference type="InterPro" id="IPR022764">
    <property type="entry name" value="Peptidase_S54_rhomboid_dom"/>
</dbReference>
<dbReference type="PANTHER" id="PTHR22936:SF69">
    <property type="entry name" value="RHOMBOID-LIKE PROTEIN"/>
    <property type="match status" value="1"/>
</dbReference>
<keyword evidence="8 10" id="KW-1133">Transmembrane helix</keyword>
<evidence type="ECO:0000256" key="5">
    <source>
        <dbReference type="ARBA" id="ARBA00022692"/>
    </source>
</evidence>
<evidence type="ECO:0000256" key="10">
    <source>
        <dbReference type="RuleBase" id="RU362115"/>
    </source>
</evidence>
<feature type="compositionally biased region" description="Polar residues" evidence="11">
    <location>
        <begin position="1"/>
        <end position="20"/>
    </location>
</feature>
<evidence type="ECO:0000256" key="3">
    <source>
        <dbReference type="ARBA" id="ARBA00009045"/>
    </source>
</evidence>
<comment type="similarity">
    <text evidence="3 10">Belongs to the peptidase S54 family.</text>
</comment>
<evidence type="ECO:0000256" key="2">
    <source>
        <dbReference type="ARBA" id="ARBA00004141"/>
    </source>
</evidence>
<evidence type="ECO:0000256" key="4">
    <source>
        <dbReference type="ARBA" id="ARBA00022670"/>
    </source>
</evidence>
<feature type="region of interest" description="Disordered" evidence="11">
    <location>
        <begin position="1"/>
        <end position="96"/>
    </location>
</feature>
<gene>
    <name evidence="13" type="ORF">VC83_05699</name>
</gene>
<evidence type="ECO:0000259" key="12">
    <source>
        <dbReference type="Pfam" id="PF01694"/>
    </source>
</evidence>
<keyword evidence="4 10" id="KW-0645">Protease</keyword>
<dbReference type="AlphaFoldDB" id="A0A177A689"/>
<feature type="domain" description="Peptidase S54 rhomboid" evidence="12">
    <location>
        <begin position="257"/>
        <end position="394"/>
    </location>
</feature>
<keyword evidence="5 10" id="KW-0812">Transmembrane</keyword>
<protein>
    <recommendedName>
        <fullName evidence="10">Rhomboid-type serine protease</fullName>
        <ecNumber evidence="10">3.4.21.105</ecNumber>
    </recommendedName>
</protein>
<evidence type="ECO:0000256" key="9">
    <source>
        <dbReference type="ARBA" id="ARBA00023136"/>
    </source>
</evidence>
<dbReference type="GeneID" id="36288764"/>
<comment type="caution">
    <text evidence="10">Lacks conserved residue(s) required for the propagation of feature annotation.</text>
</comment>
<feature type="transmembrane region" description="Helical" evidence="10">
    <location>
        <begin position="355"/>
        <end position="371"/>
    </location>
</feature>
<comment type="catalytic activity">
    <reaction evidence="1 10">
        <text>Cleaves type-1 transmembrane domains using a catalytic dyad composed of serine and histidine that are contributed by different transmembrane domains.</text>
        <dbReference type="EC" id="3.4.21.105"/>
    </reaction>
</comment>
<dbReference type="EMBL" id="KV441399">
    <property type="protein sequence ID" value="OAF57678.1"/>
    <property type="molecule type" value="Genomic_DNA"/>
</dbReference>
<dbReference type="VEuPathDB" id="FungiDB:GMDG_07079"/>
<dbReference type="Pfam" id="PF01694">
    <property type="entry name" value="Rhomboid"/>
    <property type="match status" value="1"/>
</dbReference>
<feature type="transmembrane region" description="Helical" evidence="10">
    <location>
        <begin position="298"/>
        <end position="318"/>
    </location>
</feature>
<evidence type="ECO:0000256" key="11">
    <source>
        <dbReference type="SAM" id="MobiDB-lite"/>
    </source>
</evidence>
<keyword evidence="6 10" id="KW-0378">Hydrolase</keyword>
<organism evidence="13">
    <name type="scientific">Pseudogymnoascus destructans</name>
    <dbReference type="NCBI Taxonomy" id="655981"/>
    <lineage>
        <taxon>Eukaryota</taxon>
        <taxon>Fungi</taxon>
        <taxon>Dikarya</taxon>
        <taxon>Ascomycota</taxon>
        <taxon>Pezizomycotina</taxon>
        <taxon>Leotiomycetes</taxon>
        <taxon>Thelebolales</taxon>
        <taxon>Thelebolaceae</taxon>
        <taxon>Pseudogymnoascus</taxon>
    </lineage>
</organism>